<dbReference type="InterPro" id="IPR011047">
    <property type="entry name" value="Quinoprotein_ADH-like_sf"/>
</dbReference>
<evidence type="ECO:0000256" key="3">
    <source>
        <dbReference type="PROSITE-ProRule" id="PRU00221"/>
    </source>
</evidence>
<dbReference type="EMBL" id="CM035430">
    <property type="protein sequence ID" value="KAH7299197.1"/>
    <property type="molecule type" value="Genomic_DNA"/>
</dbReference>
<dbReference type="GO" id="GO:1990756">
    <property type="term" value="F:ubiquitin-like ligase-substrate adaptor activity"/>
    <property type="evidence" value="ECO:0007669"/>
    <property type="project" value="TreeGrafter"/>
</dbReference>
<feature type="region of interest" description="Disordered" evidence="4">
    <location>
        <begin position="355"/>
        <end position="379"/>
    </location>
</feature>
<evidence type="ECO:0000256" key="4">
    <source>
        <dbReference type="SAM" id="MobiDB-lite"/>
    </source>
</evidence>
<keyword evidence="1 3" id="KW-0853">WD repeat</keyword>
<gene>
    <name evidence="5" type="ORF">KP509_25G076900</name>
</gene>
<dbReference type="Proteomes" id="UP000825935">
    <property type="component" value="Chromosome 25"/>
</dbReference>
<evidence type="ECO:0008006" key="7">
    <source>
        <dbReference type="Google" id="ProtNLM"/>
    </source>
</evidence>
<protein>
    <recommendedName>
        <fullName evidence="7">Activating molecule in BECN1-regulated autophagy protein 1</fullName>
    </recommendedName>
</protein>
<dbReference type="OrthoDB" id="6363363at2759"/>
<sequence length="867" mass="93544">MSSVDSRKIGNDCFPGENSSLNGAFPSRYHPYAGRRQREGNVTRLLSWREVSPAVRQPFRKFWDRGSRELSGPRNHQAISAKLALNSWVEAESLLHCSAKYCPLQPAPRSTIAAAFSPDGTILASTHGDHTVKIICCKTGLCLKTLCGHRRTPWVVRFHPSGSDVLASGSLDNEVKIWDANTADCISSHDFYRPIASIAFHAQGDLLAVASGHKLYIWQYNRHAEDAAPNIVLRTRRSLRAVHFHPHGAPLLLTAEVNGLDAPDCSMAHATSPGYVHYPRPAIFFAPLQKPVSDSNQQGNSPALNSESSLSAPAWIWPAAWVTDNNHGAMRVGNLMMDLSGMQRSPVQDTDTYLPDGDSLEYSGLNSEPVPMDASPRPAQSDMQIETSVSDTVNHLPYPSESNSMIESGVDMLLRAAEGQALVDGHVSRSAVNGGPESAHPHLTRVLPRSETRDSLLGVGVSSSVAEGPPDLANIWSNPGIWSDVNIQLLVGENMPVIAPSSFQAGESSGWELPFLQGWVMGQNQAGHVQPNSLGPQHGILVVPSIQFESRAHPALQFHQRHGNTGTANMARNLSRTGASRASRYRGSGHRATVASASTGPGPVHVGVLHGFASGDPNLGVVGPDTSSMAAAAAAELPCTVKLRIWPHDIKNPSAVLDPEKCLLTIPHAVLCSEMGAHFSPCGRFLAACVACILPPADSDALVFLRNQSNEASLSSSPTRHPMSAQHVIYELRIYSLEKATFGQVLASRAIRAAHCLTSIQFSPASDHILLAYGRRHSSLLRSLIVNGTTTIPIFTILEIYRVSDMELVKVLPSAEDEVNVACFHPVVGGGLAYGTKEGRLRIFKPDRSDPFSGLPRMFEDHVFDAG</sequence>
<dbReference type="PROSITE" id="PS50294">
    <property type="entry name" value="WD_REPEATS_REGION"/>
    <property type="match status" value="1"/>
</dbReference>
<dbReference type="EMBL" id="CM035430">
    <property type="protein sequence ID" value="KAH7299196.1"/>
    <property type="molecule type" value="Genomic_DNA"/>
</dbReference>
<dbReference type="InterPro" id="IPR052596">
    <property type="entry name" value="AMBRA1_autophagy"/>
</dbReference>
<organism evidence="5 6">
    <name type="scientific">Ceratopteris richardii</name>
    <name type="common">Triangle waterfern</name>
    <dbReference type="NCBI Taxonomy" id="49495"/>
    <lineage>
        <taxon>Eukaryota</taxon>
        <taxon>Viridiplantae</taxon>
        <taxon>Streptophyta</taxon>
        <taxon>Embryophyta</taxon>
        <taxon>Tracheophyta</taxon>
        <taxon>Polypodiopsida</taxon>
        <taxon>Polypodiidae</taxon>
        <taxon>Polypodiales</taxon>
        <taxon>Pteridineae</taxon>
        <taxon>Pteridaceae</taxon>
        <taxon>Parkerioideae</taxon>
        <taxon>Ceratopteris</taxon>
    </lineage>
</organism>
<dbReference type="Gene3D" id="2.130.10.10">
    <property type="entry name" value="YVTN repeat-like/Quinoprotein amine dehydrogenase"/>
    <property type="match status" value="1"/>
</dbReference>
<evidence type="ECO:0000256" key="1">
    <source>
        <dbReference type="ARBA" id="ARBA00022574"/>
    </source>
</evidence>
<dbReference type="InterPro" id="IPR001680">
    <property type="entry name" value="WD40_rpt"/>
</dbReference>
<dbReference type="GO" id="GO:0000045">
    <property type="term" value="P:autophagosome assembly"/>
    <property type="evidence" value="ECO:0007669"/>
    <property type="project" value="TreeGrafter"/>
</dbReference>
<proteinExistence type="predicted"/>
<feature type="repeat" description="WD" evidence="3">
    <location>
        <begin position="146"/>
        <end position="188"/>
    </location>
</feature>
<keyword evidence="6" id="KW-1185">Reference proteome</keyword>
<dbReference type="GO" id="GO:0080008">
    <property type="term" value="C:Cul4-RING E3 ubiquitin ligase complex"/>
    <property type="evidence" value="ECO:0007669"/>
    <property type="project" value="TreeGrafter"/>
</dbReference>
<accession>A0A8T2RRV3</accession>
<dbReference type="PANTHER" id="PTHR22874:SF1">
    <property type="entry name" value="ACTIVATING MOLECULE IN BECN1-REGULATED AUTOPHAGY PROTEIN 1"/>
    <property type="match status" value="1"/>
</dbReference>
<dbReference type="PROSITE" id="PS00678">
    <property type="entry name" value="WD_REPEATS_1"/>
    <property type="match status" value="1"/>
</dbReference>
<dbReference type="SUPFAM" id="SSF50998">
    <property type="entry name" value="Quinoprotein alcohol dehydrogenase-like"/>
    <property type="match status" value="1"/>
</dbReference>
<reference evidence="5" key="1">
    <citation type="submission" date="2021-08" db="EMBL/GenBank/DDBJ databases">
        <title>WGS assembly of Ceratopteris richardii.</title>
        <authorList>
            <person name="Marchant D.B."/>
            <person name="Chen G."/>
            <person name="Jenkins J."/>
            <person name="Shu S."/>
            <person name="Leebens-Mack J."/>
            <person name="Grimwood J."/>
            <person name="Schmutz J."/>
            <person name="Soltis P."/>
            <person name="Soltis D."/>
            <person name="Chen Z.-H."/>
        </authorList>
    </citation>
    <scope>NUCLEOTIDE SEQUENCE</scope>
    <source>
        <strain evidence="5">Whitten #5841</strain>
        <tissue evidence="5">Leaf</tissue>
    </source>
</reference>
<evidence type="ECO:0000313" key="6">
    <source>
        <dbReference type="Proteomes" id="UP000825935"/>
    </source>
</evidence>
<comment type="caution">
    <text evidence="5">The sequence shown here is derived from an EMBL/GenBank/DDBJ whole genome shotgun (WGS) entry which is preliminary data.</text>
</comment>
<name>A0A8T2RRV3_CERRI</name>
<dbReference type="InterPro" id="IPR019775">
    <property type="entry name" value="WD40_repeat_CS"/>
</dbReference>
<keyword evidence="2" id="KW-0677">Repeat</keyword>
<dbReference type="Pfam" id="PF00400">
    <property type="entry name" value="WD40"/>
    <property type="match status" value="2"/>
</dbReference>
<dbReference type="AlphaFoldDB" id="A0A8T2RRV3"/>
<dbReference type="GO" id="GO:0000423">
    <property type="term" value="P:mitophagy"/>
    <property type="evidence" value="ECO:0007669"/>
    <property type="project" value="TreeGrafter"/>
</dbReference>
<dbReference type="InterPro" id="IPR015943">
    <property type="entry name" value="WD40/YVTN_repeat-like_dom_sf"/>
</dbReference>
<dbReference type="OMA" id="VPINIAH"/>
<evidence type="ECO:0000256" key="2">
    <source>
        <dbReference type="ARBA" id="ARBA00022737"/>
    </source>
</evidence>
<dbReference type="SMART" id="SM00320">
    <property type="entry name" value="WD40"/>
    <property type="match status" value="4"/>
</dbReference>
<dbReference type="PANTHER" id="PTHR22874">
    <property type="entry name" value="ACTIVATING MOLECULE IN BECN1-REGULATED AUTOPHAGY PROTEIN 1"/>
    <property type="match status" value="1"/>
</dbReference>
<evidence type="ECO:0000313" key="5">
    <source>
        <dbReference type="EMBL" id="KAH7299196.1"/>
    </source>
</evidence>
<dbReference type="PROSITE" id="PS50082">
    <property type="entry name" value="WD_REPEATS_2"/>
    <property type="match status" value="1"/>
</dbReference>